<keyword evidence="2" id="KW-1185">Reference proteome</keyword>
<proteinExistence type="predicted"/>
<evidence type="ECO:0000313" key="2">
    <source>
        <dbReference type="Proteomes" id="UP001063166"/>
    </source>
</evidence>
<name>A0A9P3US11_LYOSH</name>
<dbReference type="OrthoDB" id="2750929at2759"/>
<comment type="caution">
    <text evidence="1">The sequence shown here is derived from an EMBL/GenBank/DDBJ whole genome shotgun (WGS) entry which is preliminary data.</text>
</comment>
<dbReference type="EMBL" id="BRPK01000027">
    <property type="protein sequence ID" value="GLB45744.1"/>
    <property type="molecule type" value="Genomic_DNA"/>
</dbReference>
<sequence>MYSTRATAGSCPLIPPASVLIPPASVLSPPASVLTPPDSSFLHRRIPDSRLIVAPQGPHVTIQFLQGKGSLDLFSLDLPLPASSSSLASHSATTALSNAEVFKHSYLLITTPQPPPLRDVR</sequence>
<dbReference type="Proteomes" id="UP001063166">
    <property type="component" value="Unassembled WGS sequence"/>
</dbReference>
<evidence type="ECO:0000313" key="1">
    <source>
        <dbReference type="EMBL" id="GLB45744.1"/>
    </source>
</evidence>
<protein>
    <submittedName>
        <fullName evidence="1">Uncharacterized protein</fullName>
    </submittedName>
</protein>
<gene>
    <name evidence="1" type="ORF">LshimejAT787_2700140</name>
</gene>
<dbReference type="AlphaFoldDB" id="A0A9P3US11"/>
<accession>A0A9P3US11</accession>
<organism evidence="1 2">
    <name type="scientific">Lyophyllum shimeji</name>
    <name type="common">Hon-shimeji</name>
    <name type="synonym">Tricholoma shimeji</name>
    <dbReference type="NCBI Taxonomy" id="47721"/>
    <lineage>
        <taxon>Eukaryota</taxon>
        <taxon>Fungi</taxon>
        <taxon>Dikarya</taxon>
        <taxon>Basidiomycota</taxon>
        <taxon>Agaricomycotina</taxon>
        <taxon>Agaricomycetes</taxon>
        <taxon>Agaricomycetidae</taxon>
        <taxon>Agaricales</taxon>
        <taxon>Tricholomatineae</taxon>
        <taxon>Lyophyllaceae</taxon>
        <taxon>Lyophyllum</taxon>
    </lineage>
</organism>
<reference evidence="1" key="1">
    <citation type="submission" date="2022-07" db="EMBL/GenBank/DDBJ databases">
        <title>The genome of Lyophyllum shimeji provides insight into the initial evolution of ectomycorrhizal fungal genome.</title>
        <authorList>
            <person name="Kobayashi Y."/>
            <person name="Shibata T."/>
            <person name="Hirakawa H."/>
            <person name="Shigenobu S."/>
            <person name="Nishiyama T."/>
            <person name="Yamada A."/>
            <person name="Hasebe M."/>
            <person name="Kawaguchi M."/>
        </authorList>
    </citation>
    <scope>NUCLEOTIDE SEQUENCE</scope>
    <source>
        <strain evidence="1">AT787</strain>
    </source>
</reference>